<name>A0A327YEF7_9BACL</name>
<protein>
    <submittedName>
        <fullName evidence="1">Uncharacterized protein</fullName>
    </submittedName>
</protein>
<organism evidence="1 2">
    <name type="scientific">Paranoxybacillus vitaminiphilus</name>
    <dbReference type="NCBI Taxonomy" id="581036"/>
    <lineage>
        <taxon>Bacteria</taxon>
        <taxon>Bacillati</taxon>
        <taxon>Bacillota</taxon>
        <taxon>Bacilli</taxon>
        <taxon>Bacillales</taxon>
        <taxon>Anoxybacillaceae</taxon>
        <taxon>Paranoxybacillus</taxon>
    </lineage>
</organism>
<comment type="caution">
    <text evidence="1">The sequence shown here is derived from an EMBL/GenBank/DDBJ whole genome shotgun (WGS) entry which is preliminary data.</text>
</comment>
<dbReference type="AlphaFoldDB" id="A0A327YEF7"/>
<accession>A0A327YEF7</accession>
<evidence type="ECO:0000313" key="1">
    <source>
        <dbReference type="EMBL" id="RAK19410.1"/>
    </source>
</evidence>
<evidence type="ECO:0000313" key="2">
    <source>
        <dbReference type="Proteomes" id="UP000248555"/>
    </source>
</evidence>
<dbReference type="EMBL" id="QLMH01000006">
    <property type="protein sequence ID" value="RAK19410.1"/>
    <property type="molecule type" value="Genomic_DNA"/>
</dbReference>
<reference evidence="1 2" key="1">
    <citation type="submission" date="2018-06" db="EMBL/GenBank/DDBJ databases">
        <title>Genomic Encyclopedia of Type Strains, Phase III (KMG-III): the genomes of soil and plant-associated and newly described type strains.</title>
        <authorList>
            <person name="Whitman W."/>
        </authorList>
    </citation>
    <scope>NUCLEOTIDE SEQUENCE [LARGE SCALE GENOMIC DNA]</scope>
    <source>
        <strain evidence="1 2">CGMCC 1.8979</strain>
    </source>
</reference>
<gene>
    <name evidence="1" type="ORF">B0I26_10630</name>
</gene>
<sequence>MLQQALDYKGTLENIWDLDIEKRLKRVAQGKLILKFTFNPDSYNNDLNSKDLMH</sequence>
<proteinExistence type="predicted"/>
<dbReference type="Proteomes" id="UP000248555">
    <property type="component" value="Unassembled WGS sequence"/>
</dbReference>
<keyword evidence="2" id="KW-1185">Reference proteome</keyword>